<feature type="transmembrane region" description="Helical" evidence="1">
    <location>
        <begin position="151"/>
        <end position="169"/>
    </location>
</feature>
<proteinExistence type="predicted"/>
<name>A0AAN9K0Q3_CANGL</name>
<keyword evidence="1" id="KW-0472">Membrane</keyword>
<dbReference type="EMBL" id="JAYMYQ010000010">
    <property type="protein sequence ID" value="KAK7307432.1"/>
    <property type="molecule type" value="Genomic_DNA"/>
</dbReference>
<feature type="transmembrane region" description="Helical" evidence="1">
    <location>
        <begin position="12"/>
        <end position="32"/>
    </location>
</feature>
<feature type="transmembrane region" description="Helical" evidence="1">
    <location>
        <begin position="109"/>
        <end position="131"/>
    </location>
</feature>
<evidence type="ECO:0000313" key="2">
    <source>
        <dbReference type="EMBL" id="KAK7307432.1"/>
    </source>
</evidence>
<dbReference type="AlphaFoldDB" id="A0AAN9K0Q3"/>
<gene>
    <name evidence="2" type="ORF">VNO77_40491</name>
</gene>
<comment type="caution">
    <text evidence="2">The sequence shown here is derived from an EMBL/GenBank/DDBJ whole genome shotgun (WGS) entry which is preliminary data.</text>
</comment>
<protein>
    <submittedName>
        <fullName evidence="2">Uncharacterized protein</fullName>
    </submittedName>
</protein>
<keyword evidence="1" id="KW-0812">Transmembrane</keyword>
<keyword evidence="1" id="KW-1133">Transmembrane helix</keyword>
<evidence type="ECO:0000313" key="3">
    <source>
        <dbReference type="Proteomes" id="UP001367508"/>
    </source>
</evidence>
<accession>A0AAN9K0Q3</accession>
<keyword evidence="3" id="KW-1185">Reference proteome</keyword>
<sequence length="175" mass="20286">MGDEATEEHERTLAAPFIFLIVAAFQFAYHHLDQFQKSRSDKENETRLRGEIKQLLKEASSMSQYRSVCVPEKSNNKGHFFILSGHQPLHKQQNSKGWQLPRRENFRSYVTYGVLLIWFWGDPVASISQQLVQPFGRLLSWKSGGVQNNNVMIGIISWLVVSARVCRFVRRAYNK</sequence>
<organism evidence="2 3">
    <name type="scientific">Canavalia gladiata</name>
    <name type="common">Sword bean</name>
    <name type="synonym">Dolichos gladiatus</name>
    <dbReference type="NCBI Taxonomy" id="3824"/>
    <lineage>
        <taxon>Eukaryota</taxon>
        <taxon>Viridiplantae</taxon>
        <taxon>Streptophyta</taxon>
        <taxon>Embryophyta</taxon>
        <taxon>Tracheophyta</taxon>
        <taxon>Spermatophyta</taxon>
        <taxon>Magnoliopsida</taxon>
        <taxon>eudicotyledons</taxon>
        <taxon>Gunneridae</taxon>
        <taxon>Pentapetalae</taxon>
        <taxon>rosids</taxon>
        <taxon>fabids</taxon>
        <taxon>Fabales</taxon>
        <taxon>Fabaceae</taxon>
        <taxon>Papilionoideae</taxon>
        <taxon>50 kb inversion clade</taxon>
        <taxon>NPAAA clade</taxon>
        <taxon>indigoferoid/millettioid clade</taxon>
        <taxon>Phaseoleae</taxon>
        <taxon>Canavalia</taxon>
    </lineage>
</organism>
<dbReference type="Proteomes" id="UP001367508">
    <property type="component" value="Unassembled WGS sequence"/>
</dbReference>
<reference evidence="2 3" key="1">
    <citation type="submission" date="2024-01" db="EMBL/GenBank/DDBJ databases">
        <title>The genomes of 5 underutilized Papilionoideae crops provide insights into root nodulation and disease resistanc.</title>
        <authorList>
            <person name="Jiang F."/>
        </authorList>
    </citation>
    <scope>NUCLEOTIDE SEQUENCE [LARGE SCALE GENOMIC DNA]</scope>
    <source>
        <strain evidence="2">LVBAO_FW01</strain>
        <tissue evidence="2">Leaves</tissue>
    </source>
</reference>
<evidence type="ECO:0000256" key="1">
    <source>
        <dbReference type="SAM" id="Phobius"/>
    </source>
</evidence>